<dbReference type="Pfam" id="PF13742">
    <property type="entry name" value="tRNA_anti_2"/>
    <property type="match status" value="1"/>
</dbReference>
<keyword evidence="3 5" id="KW-0378">Hydrolase</keyword>
<dbReference type="Proteomes" id="UP001185331">
    <property type="component" value="Unassembled WGS sequence"/>
</dbReference>
<dbReference type="CDD" id="cd04489">
    <property type="entry name" value="ExoVII_LU_OBF"/>
    <property type="match status" value="1"/>
</dbReference>
<evidence type="ECO:0000256" key="6">
    <source>
        <dbReference type="SAM" id="MobiDB-lite"/>
    </source>
</evidence>
<dbReference type="InterPro" id="IPR025824">
    <property type="entry name" value="OB-fold_nuc-bd_dom"/>
</dbReference>
<reference evidence="9" key="1">
    <citation type="submission" date="2023-07" db="EMBL/GenBank/DDBJ databases">
        <title>Sorghum-associated microbial communities from plants grown in Nebraska, USA.</title>
        <authorList>
            <person name="Schachtman D."/>
        </authorList>
    </citation>
    <scope>NUCLEOTIDE SEQUENCE</scope>
    <source>
        <strain evidence="9">BE330</strain>
    </source>
</reference>
<dbReference type="EC" id="3.1.11.6" evidence="5"/>
<dbReference type="GO" id="GO:0009318">
    <property type="term" value="C:exodeoxyribonuclease VII complex"/>
    <property type="evidence" value="ECO:0007669"/>
    <property type="project" value="UniProtKB-UniRule"/>
</dbReference>
<dbReference type="InterPro" id="IPR003753">
    <property type="entry name" value="Exonuc_VII_L"/>
</dbReference>
<feature type="domain" description="Exonuclease VII large subunit C-terminal" evidence="7">
    <location>
        <begin position="332"/>
        <end position="403"/>
    </location>
</feature>
<keyword evidence="2 5" id="KW-0540">Nuclease</keyword>
<name>A0AAE4BQJ4_9DEIO</name>
<dbReference type="GO" id="GO:0003676">
    <property type="term" value="F:nucleic acid binding"/>
    <property type="evidence" value="ECO:0007669"/>
    <property type="project" value="InterPro"/>
</dbReference>
<feature type="domain" description="OB-fold nucleic acid binding" evidence="8">
    <location>
        <begin position="25"/>
        <end position="127"/>
    </location>
</feature>
<feature type="region of interest" description="Disordered" evidence="6">
    <location>
        <begin position="1"/>
        <end position="20"/>
    </location>
</feature>
<sequence>MTRRKKKTGEGGGSGATRPPEQFLELSELLAYVGQVVARGLPGAVWVRAEIASVTDRRHLYLDLVQAAEDGEVAKCRATVWARERFSLEGKFRRATGGTLTAGLKVLLFAEATFHEQYGFSLNVLDVAPEFTLGDAALRLAEHRETLVREGVYGLNRLLAALEDFGRFAVIAPREAAGLGDFRREIDPLEAAGVLRPVYLEATFQGRDAAPSLLRAAEEARALHEQEPLDALVVLRGGGAVTDLAWLNDLAFARALATFPVPVITGLGHARDDTLPDEVAFARMDTPSKAAALIVRTVAGAAAQAQEDARTIRAHATQLLVDAQAGADWALDRARTAATRHVDRAAQDVDALMRQALGLTPQRTLARGYALVRGADGQPVTRAAQVTPGQPLTLEWTDGSVQVTADDSRTRRQ</sequence>
<evidence type="ECO:0000259" key="7">
    <source>
        <dbReference type="Pfam" id="PF02601"/>
    </source>
</evidence>
<dbReference type="RefSeq" id="WP_309859232.1">
    <property type="nucleotide sequence ID" value="NZ_JAVDQJ010000029.1"/>
</dbReference>
<dbReference type="GO" id="GO:0006308">
    <property type="term" value="P:DNA catabolic process"/>
    <property type="evidence" value="ECO:0007669"/>
    <property type="project" value="UniProtKB-UniRule"/>
</dbReference>
<dbReference type="AlphaFoldDB" id="A0AAE4BQJ4"/>
<dbReference type="PANTHER" id="PTHR30008">
    <property type="entry name" value="EXODEOXYRIBONUCLEASE 7 LARGE SUBUNIT"/>
    <property type="match status" value="1"/>
</dbReference>
<comment type="caution">
    <text evidence="9">The sequence shown here is derived from an EMBL/GenBank/DDBJ whole genome shotgun (WGS) entry which is preliminary data.</text>
</comment>
<evidence type="ECO:0000256" key="2">
    <source>
        <dbReference type="ARBA" id="ARBA00022722"/>
    </source>
</evidence>
<feature type="domain" description="Exonuclease VII large subunit C-terminal" evidence="7">
    <location>
        <begin position="167"/>
        <end position="325"/>
    </location>
</feature>
<evidence type="ECO:0000256" key="4">
    <source>
        <dbReference type="ARBA" id="ARBA00022839"/>
    </source>
</evidence>
<gene>
    <name evidence="9" type="ORF">J2Y00_004976</name>
</gene>
<dbReference type="PANTHER" id="PTHR30008:SF0">
    <property type="entry name" value="EXODEOXYRIBONUCLEASE 7 LARGE SUBUNIT"/>
    <property type="match status" value="1"/>
</dbReference>
<protein>
    <recommendedName>
        <fullName evidence="5">Exodeoxyribonuclease 7 large subunit</fullName>
        <ecNumber evidence="5">3.1.11.6</ecNumber>
    </recommendedName>
</protein>
<evidence type="ECO:0000256" key="5">
    <source>
        <dbReference type="RuleBase" id="RU004355"/>
    </source>
</evidence>
<comment type="similarity">
    <text evidence="5">Belongs to the XseA family.</text>
</comment>
<dbReference type="GO" id="GO:0008855">
    <property type="term" value="F:exodeoxyribonuclease VII activity"/>
    <property type="evidence" value="ECO:0007669"/>
    <property type="project" value="UniProtKB-UniRule"/>
</dbReference>
<dbReference type="Pfam" id="PF02601">
    <property type="entry name" value="Exonuc_VII_L"/>
    <property type="match status" value="2"/>
</dbReference>
<dbReference type="InterPro" id="IPR020579">
    <property type="entry name" value="Exonuc_VII_lsu_C"/>
</dbReference>
<dbReference type="GO" id="GO:0005737">
    <property type="term" value="C:cytoplasm"/>
    <property type="evidence" value="ECO:0007669"/>
    <property type="project" value="UniProtKB-SubCell"/>
</dbReference>
<evidence type="ECO:0000313" key="10">
    <source>
        <dbReference type="Proteomes" id="UP001185331"/>
    </source>
</evidence>
<evidence type="ECO:0000313" key="9">
    <source>
        <dbReference type="EMBL" id="MDR6221344.1"/>
    </source>
</evidence>
<dbReference type="NCBIfam" id="TIGR00237">
    <property type="entry name" value="xseA"/>
    <property type="match status" value="1"/>
</dbReference>
<proteinExistence type="inferred from homology"/>
<evidence type="ECO:0000259" key="8">
    <source>
        <dbReference type="Pfam" id="PF13742"/>
    </source>
</evidence>
<comment type="subcellular location">
    <subcellularLocation>
        <location evidence="5">Cytoplasm</location>
    </subcellularLocation>
</comment>
<comment type="catalytic activity">
    <reaction evidence="5">
        <text>Exonucleolytic cleavage in either 5'- to 3'- or 3'- to 5'-direction to yield nucleoside 5'-phosphates.</text>
        <dbReference type="EC" id="3.1.11.6"/>
    </reaction>
</comment>
<keyword evidence="1" id="KW-0963">Cytoplasm</keyword>
<evidence type="ECO:0000256" key="3">
    <source>
        <dbReference type="ARBA" id="ARBA00022801"/>
    </source>
</evidence>
<keyword evidence="4 5" id="KW-0269">Exonuclease</keyword>
<organism evidence="9 10">
    <name type="scientific">Deinococcus soli</name>
    <name type="common">ex Cha et al. 2016</name>
    <dbReference type="NCBI Taxonomy" id="1309411"/>
    <lineage>
        <taxon>Bacteria</taxon>
        <taxon>Thermotogati</taxon>
        <taxon>Deinococcota</taxon>
        <taxon>Deinococci</taxon>
        <taxon>Deinococcales</taxon>
        <taxon>Deinococcaceae</taxon>
        <taxon>Deinococcus</taxon>
    </lineage>
</organism>
<accession>A0AAE4BQJ4</accession>
<evidence type="ECO:0000256" key="1">
    <source>
        <dbReference type="ARBA" id="ARBA00022490"/>
    </source>
</evidence>
<dbReference type="EMBL" id="JAVDQK010000030">
    <property type="protein sequence ID" value="MDR6221344.1"/>
    <property type="molecule type" value="Genomic_DNA"/>
</dbReference>